<evidence type="ECO:0000313" key="1">
    <source>
        <dbReference type="EMBL" id="HHQ49876.1"/>
    </source>
</evidence>
<organism evidence="1">
    <name type="scientific">Ignisphaera aggregans</name>
    <dbReference type="NCBI Taxonomy" id="334771"/>
    <lineage>
        <taxon>Archaea</taxon>
        <taxon>Thermoproteota</taxon>
        <taxon>Thermoprotei</taxon>
        <taxon>Desulfurococcales</taxon>
        <taxon>Desulfurococcaceae</taxon>
        <taxon>Ignisphaera</taxon>
    </lineage>
</organism>
<dbReference type="AlphaFoldDB" id="A0A7J3Z515"/>
<gene>
    <name evidence="1" type="ORF">ENM66_00785</name>
</gene>
<sequence length="148" mass="16767">MMRCIEVETLSRVYASASTGGKRLRIALIGLDPPTLVVLGKGFYICRDVKSLRGLVERVFNGCINVVYLVKRIDEDWLERHLPMARRGDVIIGDGVIATLRVEQKRFSLRKACIEKEAVVYILEEVLRKQSAEALLQILRSRQVKTPA</sequence>
<comment type="caution">
    <text evidence="1">The sequence shown here is derived from an EMBL/GenBank/DDBJ whole genome shotgun (WGS) entry which is preliminary data.</text>
</comment>
<reference evidence="1" key="1">
    <citation type="journal article" date="2020" name="mSystems">
        <title>Genome- and Community-Level Interaction Insights into Carbon Utilization and Element Cycling Functions of Hydrothermarchaeota in Hydrothermal Sediment.</title>
        <authorList>
            <person name="Zhou Z."/>
            <person name="Liu Y."/>
            <person name="Xu W."/>
            <person name="Pan J."/>
            <person name="Luo Z.H."/>
            <person name="Li M."/>
        </authorList>
    </citation>
    <scope>NUCLEOTIDE SEQUENCE [LARGE SCALE GENOMIC DNA]</scope>
    <source>
        <strain evidence="1">SpSt-1105</strain>
    </source>
</reference>
<accession>A0A7J3Z515</accession>
<protein>
    <submittedName>
        <fullName evidence="1">Uncharacterized protein</fullName>
    </submittedName>
</protein>
<name>A0A7J3Z515_9CREN</name>
<dbReference type="EMBL" id="DRYQ01000012">
    <property type="protein sequence ID" value="HHQ49876.1"/>
    <property type="molecule type" value="Genomic_DNA"/>
</dbReference>
<proteinExistence type="predicted"/>